<accession>A8RPJ1</accession>
<comment type="caution">
    <text evidence="1">The sequence shown here is derived from an EMBL/GenBank/DDBJ whole genome shotgun (WGS) entry which is preliminary data.</text>
</comment>
<dbReference type="HOGENOM" id="CLU_3060101_0_0_9"/>
<dbReference type="AlphaFoldDB" id="A8RPJ1"/>
<evidence type="ECO:0000313" key="2">
    <source>
        <dbReference type="Proteomes" id="UP000005396"/>
    </source>
</evidence>
<protein>
    <submittedName>
        <fullName evidence="1">Uncharacterized protein</fullName>
    </submittedName>
</protein>
<dbReference type="EMBL" id="ABCC02000023">
    <property type="protein sequence ID" value="EDP17412.1"/>
    <property type="molecule type" value="Genomic_DNA"/>
</dbReference>
<proteinExistence type="predicted"/>
<name>A8RPJ1_ENTBW</name>
<reference evidence="1 2" key="2">
    <citation type="submission" date="2007-09" db="EMBL/GenBank/DDBJ databases">
        <title>Draft genome sequence of Clostridium bolteae (ATCC BAA-613).</title>
        <authorList>
            <person name="Sudarsanam P."/>
            <person name="Ley R."/>
            <person name="Guruge J."/>
            <person name="Turnbaugh P.J."/>
            <person name="Mahowald M."/>
            <person name="Liep D."/>
            <person name="Gordon J."/>
        </authorList>
    </citation>
    <scope>NUCLEOTIDE SEQUENCE [LARGE SCALE GENOMIC DNA]</scope>
    <source>
        <strain evidence="2">ATCC BAA-613 / DSM 15670 / CCUG 46953 / JCM 12243 / WAL 16351</strain>
    </source>
</reference>
<organism evidence="1 2">
    <name type="scientific">Enterocloster bolteae (strain ATCC BAA-613 / DSM 15670 / CCUG 46953 / JCM 12243 / WAL 16351)</name>
    <name type="common">Clostridium bolteae</name>
    <dbReference type="NCBI Taxonomy" id="411902"/>
    <lineage>
        <taxon>Bacteria</taxon>
        <taxon>Bacillati</taxon>
        <taxon>Bacillota</taxon>
        <taxon>Clostridia</taxon>
        <taxon>Lachnospirales</taxon>
        <taxon>Lachnospiraceae</taxon>
        <taxon>Enterocloster</taxon>
    </lineage>
</organism>
<gene>
    <name evidence="1" type="ORF">CLOBOL_02484</name>
</gene>
<dbReference type="PaxDb" id="411902-CLOBOL_02484"/>
<reference evidence="1 2" key="1">
    <citation type="submission" date="2007-08" db="EMBL/GenBank/DDBJ databases">
        <authorList>
            <person name="Fulton L."/>
            <person name="Clifton S."/>
            <person name="Fulton B."/>
            <person name="Xu J."/>
            <person name="Minx P."/>
            <person name="Pepin K.H."/>
            <person name="Johnson M."/>
            <person name="Thiruvilangam P."/>
            <person name="Bhonagiri V."/>
            <person name="Nash W.E."/>
            <person name="Mardis E.R."/>
            <person name="Wilson R.K."/>
        </authorList>
    </citation>
    <scope>NUCLEOTIDE SEQUENCE [LARGE SCALE GENOMIC DNA]</scope>
    <source>
        <strain evidence="2">ATCC BAA-613 / DSM 15670 / CCUG 46953 / JCM 12243 / WAL 16351</strain>
    </source>
</reference>
<sequence length="53" mass="6306">MVYLHETACPCKYSREKRKECISYVHQRRSRKRTAETEKHVLERQGLVCVGVL</sequence>
<evidence type="ECO:0000313" key="1">
    <source>
        <dbReference type="EMBL" id="EDP17412.1"/>
    </source>
</evidence>
<dbReference type="Proteomes" id="UP000005396">
    <property type="component" value="Unassembled WGS sequence"/>
</dbReference>